<keyword evidence="4 5" id="KW-0472">Membrane</keyword>
<proteinExistence type="predicted"/>
<feature type="transmembrane region" description="Helical" evidence="5">
    <location>
        <begin position="65"/>
        <end position="83"/>
    </location>
</feature>
<organism evidence="7 8">
    <name type="scientific">Brevundimonas mediterranea</name>
    <dbReference type="NCBI Taxonomy" id="74329"/>
    <lineage>
        <taxon>Bacteria</taxon>
        <taxon>Pseudomonadati</taxon>
        <taxon>Pseudomonadota</taxon>
        <taxon>Alphaproteobacteria</taxon>
        <taxon>Caulobacterales</taxon>
        <taxon>Caulobacteraceae</taxon>
        <taxon>Brevundimonas</taxon>
    </lineage>
</organism>
<feature type="transmembrane region" description="Helical" evidence="5">
    <location>
        <begin position="206"/>
        <end position="229"/>
    </location>
</feature>
<evidence type="ECO:0000256" key="5">
    <source>
        <dbReference type="SAM" id="Phobius"/>
    </source>
</evidence>
<dbReference type="RefSeq" id="WP_008258778.1">
    <property type="nucleotide sequence ID" value="NZ_CP048751.1"/>
</dbReference>
<keyword evidence="2 5" id="KW-0812">Transmembrane</keyword>
<dbReference type="EMBL" id="JACIDA010000001">
    <property type="protein sequence ID" value="MBB3870782.1"/>
    <property type="molecule type" value="Genomic_DNA"/>
</dbReference>
<dbReference type="GO" id="GO:0016020">
    <property type="term" value="C:membrane"/>
    <property type="evidence" value="ECO:0007669"/>
    <property type="project" value="UniProtKB-SubCell"/>
</dbReference>
<dbReference type="GO" id="GO:0016787">
    <property type="term" value="F:hydrolase activity"/>
    <property type="evidence" value="ECO:0007669"/>
    <property type="project" value="UniProtKB-KW"/>
</dbReference>
<evidence type="ECO:0000313" key="6">
    <source>
        <dbReference type="EMBL" id="MBB3870782.1"/>
    </source>
</evidence>
<evidence type="ECO:0000313" key="8">
    <source>
        <dbReference type="Proteomes" id="UP000289220"/>
    </source>
</evidence>
<comment type="subcellular location">
    <subcellularLocation>
        <location evidence="1">Membrane</location>
        <topology evidence="1">Multi-pass membrane protein</topology>
    </subcellularLocation>
</comment>
<sequence>MNALMTTPLFWLAVTLVVFEGADQLSRRSERHPLCHPVLLATPVLIGLLLITRTGYATYRSATEALSFLLGPAVVGLAVPVWAQRALIRRLAVPISLALAAGATTAVVSAVGVLTLFGAPREILASIAPRATTTPVAMAVAQQLGGVPALAAVIVLIAGVIGAMTATPLFNALKIRDFRARGLAIGVSAHGFGAARAFQVDATAGAFASLGMALNAVATATLLSVLALLL</sequence>
<keyword evidence="3 5" id="KW-1133">Transmembrane helix</keyword>
<feature type="transmembrane region" description="Helical" evidence="5">
    <location>
        <begin position="34"/>
        <end position="53"/>
    </location>
</feature>
<keyword evidence="8" id="KW-1185">Reference proteome</keyword>
<comment type="caution">
    <text evidence="7">The sequence shown here is derived from an EMBL/GenBank/DDBJ whole genome shotgun (WGS) entry which is preliminary data.</text>
</comment>
<evidence type="ECO:0000256" key="2">
    <source>
        <dbReference type="ARBA" id="ARBA00022692"/>
    </source>
</evidence>
<feature type="transmembrane region" description="Helical" evidence="5">
    <location>
        <begin position="149"/>
        <end position="170"/>
    </location>
</feature>
<feature type="transmembrane region" description="Helical" evidence="5">
    <location>
        <begin position="6"/>
        <end position="22"/>
    </location>
</feature>
<reference evidence="6 9" key="2">
    <citation type="submission" date="2020-08" db="EMBL/GenBank/DDBJ databases">
        <title>Genomic Encyclopedia of Type Strains, Phase IV (KMG-IV): sequencing the most valuable type-strain genomes for metagenomic binning, comparative biology and taxonomic classification.</title>
        <authorList>
            <person name="Goeker M."/>
        </authorList>
    </citation>
    <scope>NUCLEOTIDE SEQUENCE [LARGE SCALE GENOMIC DNA]</scope>
    <source>
        <strain evidence="6 9">DSM 14878</strain>
    </source>
</reference>
<evidence type="ECO:0000313" key="7">
    <source>
        <dbReference type="EMBL" id="VDC49253.1"/>
    </source>
</evidence>
<accession>A0A7Z8Y2A4</accession>
<evidence type="ECO:0000256" key="3">
    <source>
        <dbReference type="ARBA" id="ARBA00022989"/>
    </source>
</evidence>
<feature type="transmembrane region" description="Helical" evidence="5">
    <location>
        <begin position="95"/>
        <end position="117"/>
    </location>
</feature>
<dbReference type="PANTHER" id="PTHR30249">
    <property type="entry name" value="PUTATIVE SEROTONIN TRANSPORTER"/>
    <property type="match status" value="1"/>
</dbReference>
<evidence type="ECO:0000313" key="9">
    <source>
        <dbReference type="Proteomes" id="UP000532936"/>
    </source>
</evidence>
<protein>
    <submittedName>
        <fullName evidence="7">Inner membrane protein YohK</fullName>
    </submittedName>
    <submittedName>
        <fullName evidence="6">Putative murein hydrolase (TIGR00659 family)</fullName>
    </submittedName>
</protein>
<dbReference type="PANTHER" id="PTHR30249:SF0">
    <property type="entry name" value="PLASTIDAL GLYCOLATE_GLYCERATE TRANSLOCATOR 1, CHLOROPLASTIC"/>
    <property type="match status" value="1"/>
</dbReference>
<dbReference type="Pfam" id="PF04172">
    <property type="entry name" value="LrgB"/>
    <property type="match status" value="1"/>
</dbReference>
<evidence type="ECO:0000256" key="4">
    <source>
        <dbReference type="ARBA" id="ARBA00023136"/>
    </source>
</evidence>
<reference evidence="7 8" key="1">
    <citation type="submission" date="2018-11" db="EMBL/GenBank/DDBJ databases">
        <authorList>
            <person name="Peiro R."/>
            <person name="Begona"/>
            <person name="Cbmso G."/>
            <person name="Lopez M."/>
            <person name="Gonzalez S."/>
            <person name="Sacristan E."/>
            <person name="Castillo E."/>
        </authorList>
    </citation>
    <scope>NUCLEOTIDE SEQUENCE [LARGE SCALE GENOMIC DNA]</scope>
    <source>
        <strain evidence="7">Brev_genome</strain>
    </source>
</reference>
<dbReference type="Proteomes" id="UP000289220">
    <property type="component" value="Unassembled WGS sequence"/>
</dbReference>
<dbReference type="AlphaFoldDB" id="A0A7Z8Y2A4"/>
<gene>
    <name evidence="7" type="primary">yohK</name>
    <name evidence="7" type="ORF">BREV_BREV_01105</name>
    <name evidence="6" type="ORF">GGR11_000296</name>
</gene>
<dbReference type="Proteomes" id="UP000532936">
    <property type="component" value="Unassembled WGS sequence"/>
</dbReference>
<name>A0A7Z8Y2A4_9CAUL</name>
<evidence type="ECO:0000256" key="1">
    <source>
        <dbReference type="ARBA" id="ARBA00004141"/>
    </source>
</evidence>
<dbReference type="EMBL" id="UXHF01000015">
    <property type="protein sequence ID" value="VDC49253.1"/>
    <property type="molecule type" value="Genomic_DNA"/>
</dbReference>
<dbReference type="InterPro" id="IPR007300">
    <property type="entry name" value="CidB/LrgB"/>
</dbReference>
<keyword evidence="6" id="KW-0378">Hydrolase</keyword>